<keyword evidence="2" id="KW-0489">Methyltransferase</keyword>
<sequence>MVRLIAQKINLFLDNKTERSIINRLRSEGCVFAEEETQLLTSEARSIEDLMKMVEKRVSGLPLEYALGFTKFCGLRIEVEQGVFIPRRRTEFLVQQAKVLARPYDIVLDLCCGSGAIGAAIATDLKKIILHSVDIDPVAVRCTSRNITKVGGHVYQGNLYDALSDSLRGRVNIIVANAPYVPTDSIKLLPQEARLYEPKTALDGGLDGLDLQRKVVEKASHWLVPGGHLLIETSEIQATQTSEVFANVGLITKIARDDELDATVVIGRNP</sequence>
<dbReference type="Gene3D" id="3.40.50.150">
    <property type="entry name" value="Vaccinia Virus protein VP39"/>
    <property type="match status" value="1"/>
</dbReference>
<gene>
    <name evidence="7" type="ORF">AB1300_18880</name>
</gene>
<dbReference type="InterPro" id="IPR050320">
    <property type="entry name" value="N5-glutamine_MTase"/>
</dbReference>
<comment type="caution">
    <text evidence="7">The sequence shown here is derived from an EMBL/GenBank/DDBJ whole genome shotgun (WGS) entry which is preliminary data.</text>
</comment>
<evidence type="ECO:0000256" key="1">
    <source>
        <dbReference type="ARBA" id="ARBA00012771"/>
    </source>
</evidence>
<evidence type="ECO:0000256" key="3">
    <source>
        <dbReference type="ARBA" id="ARBA00022679"/>
    </source>
</evidence>
<feature type="domain" description="Methyltransferase small" evidence="6">
    <location>
        <begin position="90"/>
        <end position="181"/>
    </location>
</feature>
<keyword evidence="3" id="KW-0808">Transferase</keyword>
<evidence type="ECO:0000256" key="5">
    <source>
        <dbReference type="ARBA" id="ARBA00048391"/>
    </source>
</evidence>
<comment type="catalytic activity">
    <reaction evidence="5">
        <text>L-glutaminyl-[peptide chain release factor] + S-adenosyl-L-methionine = N(5)-methyl-L-glutaminyl-[peptide chain release factor] + S-adenosyl-L-homocysteine + H(+)</text>
        <dbReference type="Rhea" id="RHEA:42896"/>
        <dbReference type="Rhea" id="RHEA-COMP:10271"/>
        <dbReference type="Rhea" id="RHEA-COMP:10272"/>
        <dbReference type="ChEBI" id="CHEBI:15378"/>
        <dbReference type="ChEBI" id="CHEBI:30011"/>
        <dbReference type="ChEBI" id="CHEBI:57856"/>
        <dbReference type="ChEBI" id="CHEBI:59789"/>
        <dbReference type="ChEBI" id="CHEBI:61891"/>
        <dbReference type="EC" id="2.1.1.297"/>
    </reaction>
</comment>
<dbReference type="InterPro" id="IPR022446">
    <property type="entry name" value="MeTrfrase_put"/>
</dbReference>
<dbReference type="InterPro" id="IPR004556">
    <property type="entry name" value="HemK-like"/>
</dbReference>
<name>A0ABV3W1X3_9BACI</name>
<dbReference type="Proteomes" id="UP001558534">
    <property type="component" value="Unassembled WGS sequence"/>
</dbReference>
<keyword evidence="8" id="KW-1185">Reference proteome</keyword>
<dbReference type="SUPFAM" id="SSF53335">
    <property type="entry name" value="S-adenosyl-L-methionine-dependent methyltransferases"/>
    <property type="match status" value="1"/>
</dbReference>
<dbReference type="PANTHER" id="PTHR18895">
    <property type="entry name" value="HEMK METHYLTRANSFERASE"/>
    <property type="match status" value="1"/>
</dbReference>
<evidence type="ECO:0000313" key="7">
    <source>
        <dbReference type="EMBL" id="MEX3747179.1"/>
    </source>
</evidence>
<organism evidence="7 8">
    <name type="scientific">Lysinibacillus xylanilyticus</name>
    <dbReference type="NCBI Taxonomy" id="582475"/>
    <lineage>
        <taxon>Bacteria</taxon>
        <taxon>Bacillati</taxon>
        <taxon>Bacillota</taxon>
        <taxon>Bacilli</taxon>
        <taxon>Bacillales</taxon>
        <taxon>Bacillaceae</taxon>
        <taxon>Lysinibacillus</taxon>
    </lineage>
</organism>
<dbReference type="Pfam" id="PF05175">
    <property type="entry name" value="MTS"/>
    <property type="match status" value="1"/>
</dbReference>
<protein>
    <recommendedName>
        <fullName evidence="1">peptide chain release factor N(5)-glutamine methyltransferase</fullName>
        <ecNumber evidence="1">2.1.1.297</ecNumber>
    </recommendedName>
</protein>
<evidence type="ECO:0000259" key="6">
    <source>
        <dbReference type="Pfam" id="PF05175"/>
    </source>
</evidence>
<dbReference type="EC" id="2.1.1.297" evidence="1"/>
<dbReference type="EMBL" id="JBFRHK010000013">
    <property type="protein sequence ID" value="MEX3747179.1"/>
    <property type="molecule type" value="Genomic_DNA"/>
</dbReference>
<reference evidence="7 8" key="1">
    <citation type="submission" date="2024-07" db="EMBL/GenBank/DDBJ databases">
        <title>Characterization of a bacterium isolated from hydrolysated instant sea cucumber by whole-genome sequencing and metabolomics.</title>
        <authorList>
            <person name="Luo X."/>
            <person name="Zhang Z."/>
            <person name="Zheng Z."/>
            <person name="Zhang W."/>
            <person name="Ming T."/>
            <person name="Jiao L."/>
            <person name="Su X."/>
            <person name="Kong F."/>
            <person name="Xu J."/>
        </authorList>
    </citation>
    <scope>NUCLEOTIDE SEQUENCE [LARGE SCALE GENOMIC DNA]</scope>
    <source>
        <strain evidence="7 8">XL-2024</strain>
    </source>
</reference>
<evidence type="ECO:0000256" key="2">
    <source>
        <dbReference type="ARBA" id="ARBA00022603"/>
    </source>
</evidence>
<accession>A0ABV3W1X3</accession>
<dbReference type="CDD" id="cd02440">
    <property type="entry name" value="AdoMet_MTases"/>
    <property type="match status" value="1"/>
</dbReference>
<dbReference type="NCBIfam" id="TIGR00536">
    <property type="entry name" value="hemK_fam"/>
    <property type="match status" value="1"/>
</dbReference>
<evidence type="ECO:0000256" key="4">
    <source>
        <dbReference type="ARBA" id="ARBA00022691"/>
    </source>
</evidence>
<keyword evidence="4" id="KW-0949">S-adenosyl-L-methionine</keyword>
<proteinExistence type="predicted"/>
<evidence type="ECO:0000313" key="8">
    <source>
        <dbReference type="Proteomes" id="UP001558534"/>
    </source>
</evidence>
<dbReference type="InterPro" id="IPR029063">
    <property type="entry name" value="SAM-dependent_MTases_sf"/>
</dbReference>
<dbReference type="PANTHER" id="PTHR18895:SF74">
    <property type="entry name" value="MTRF1L RELEASE FACTOR GLUTAMINE METHYLTRANSFERASE"/>
    <property type="match status" value="1"/>
</dbReference>
<dbReference type="InterPro" id="IPR007848">
    <property type="entry name" value="Small_mtfrase_dom"/>
</dbReference>
<dbReference type="NCBIfam" id="TIGR03704">
    <property type="entry name" value="PrmC_rel_meth"/>
    <property type="match status" value="1"/>
</dbReference>